<sequence length="89" mass="10122">MPKKSPKQVIEESLENIYKEVSLYNAAKDRLKLHLGHADLDKYSLSAIKADMQQMADAVANLKRMELPEGLHKYALAPGISKLKWAHYE</sequence>
<dbReference type="AlphaFoldDB" id="A0A078KXV2"/>
<protein>
    <submittedName>
        <fullName evidence="1">Uncharacterized protein</fullName>
    </submittedName>
</protein>
<dbReference type="Proteomes" id="UP000044071">
    <property type="component" value="Unassembled WGS sequence"/>
</dbReference>
<evidence type="ECO:0000313" key="2">
    <source>
        <dbReference type="Proteomes" id="UP000044071"/>
    </source>
</evidence>
<proteinExistence type="predicted"/>
<accession>A0A078KXV2</accession>
<name>A0A078KXV2_9GAMM</name>
<reference evidence="1 2" key="1">
    <citation type="submission" date="2014-06" db="EMBL/GenBank/DDBJ databases">
        <authorList>
            <person name="Urmite Genomes Urmite Genomes"/>
        </authorList>
    </citation>
    <scope>NUCLEOTIDE SEQUENCE [LARGE SCALE GENOMIC DNA]</scope>
</reference>
<dbReference type="RefSeq" id="WP_043874313.1">
    <property type="nucleotide sequence ID" value="NZ_CCVW01000002.1"/>
</dbReference>
<dbReference type="EMBL" id="CCSB01000002">
    <property type="protein sequence ID" value="CDZ77847.1"/>
    <property type="molecule type" value="Genomic_DNA"/>
</dbReference>
<dbReference type="STRING" id="1034943.BN59_02140"/>
<organism evidence="1 2">
    <name type="scientific">Legionella massiliensis</name>
    <dbReference type="NCBI Taxonomy" id="1034943"/>
    <lineage>
        <taxon>Bacteria</taxon>
        <taxon>Pseudomonadati</taxon>
        <taxon>Pseudomonadota</taxon>
        <taxon>Gammaproteobacteria</taxon>
        <taxon>Legionellales</taxon>
        <taxon>Legionellaceae</taxon>
        <taxon>Legionella</taxon>
    </lineage>
</organism>
<keyword evidence="2" id="KW-1185">Reference proteome</keyword>
<gene>
    <name evidence="1" type="ORF">BN59_02140</name>
</gene>
<evidence type="ECO:0000313" key="1">
    <source>
        <dbReference type="EMBL" id="CDZ77847.1"/>
    </source>
</evidence>